<dbReference type="SUPFAM" id="SSF48452">
    <property type="entry name" value="TPR-like"/>
    <property type="match status" value="1"/>
</dbReference>
<evidence type="ECO:0000256" key="4">
    <source>
        <dbReference type="SAM" id="MobiDB-lite"/>
    </source>
</evidence>
<feature type="repeat" description="TPR" evidence="3">
    <location>
        <begin position="305"/>
        <end position="338"/>
    </location>
</feature>
<dbReference type="PANTHER" id="PTHR44227">
    <property type="match status" value="1"/>
</dbReference>
<keyword evidence="1" id="KW-0677">Repeat</keyword>
<dbReference type="Pfam" id="PF13432">
    <property type="entry name" value="TPR_16"/>
    <property type="match status" value="2"/>
</dbReference>
<dbReference type="OrthoDB" id="9778733at2"/>
<feature type="region of interest" description="Disordered" evidence="4">
    <location>
        <begin position="1"/>
        <end position="27"/>
    </location>
</feature>
<evidence type="ECO:0000256" key="1">
    <source>
        <dbReference type="ARBA" id="ARBA00022737"/>
    </source>
</evidence>
<dbReference type="InterPro" id="IPR019734">
    <property type="entry name" value="TPR_rpt"/>
</dbReference>
<proteinExistence type="predicted"/>
<reference evidence="6" key="1">
    <citation type="submission" date="2017-06" db="EMBL/GenBank/DDBJ databases">
        <title>Genome analysis of Fimbriiglobus ruber SP5, the first member of the order Planctomycetales with confirmed chitinolytic capability.</title>
        <authorList>
            <person name="Ravin N.V."/>
            <person name="Rakitin A.L."/>
            <person name="Ivanova A.A."/>
            <person name="Beletsky A.V."/>
            <person name="Kulichevskaya I.S."/>
            <person name="Mardanov A.V."/>
            <person name="Dedysh S.N."/>
        </authorList>
    </citation>
    <scope>NUCLEOTIDE SEQUENCE [LARGE SCALE GENOMIC DNA]</scope>
    <source>
        <strain evidence="6">SP5</strain>
    </source>
</reference>
<evidence type="ECO:0000256" key="2">
    <source>
        <dbReference type="ARBA" id="ARBA00022803"/>
    </source>
</evidence>
<evidence type="ECO:0000313" key="6">
    <source>
        <dbReference type="Proteomes" id="UP000214646"/>
    </source>
</evidence>
<dbReference type="AlphaFoldDB" id="A0A225E639"/>
<evidence type="ECO:0000313" key="5">
    <source>
        <dbReference type="EMBL" id="OWK47234.1"/>
    </source>
</evidence>
<dbReference type="EMBL" id="NIDE01000001">
    <property type="protein sequence ID" value="OWK47234.1"/>
    <property type="molecule type" value="Genomic_DNA"/>
</dbReference>
<dbReference type="Pfam" id="PF13374">
    <property type="entry name" value="TPR_10"/>
    <property type="match status" value="1"/>
</dbReference>
<dbReference type="PANTHER" id="PTHR44227:SF3">
    <property type="entry name" value="PROTEIN O-MANNOSYL-TRANSFERASE TMTC4"/>
    <property type="match status" value="1"/>
</dbReference>
<keyword evidence="6" id="KW-1185">Reference proteome</keyword>
<dbReference type="SMART" id="SM00028">
    <property type="entry name" value="TPR"/>
    <property type="match status" value="7"/>
</dbReference>
<keyword evidence="2 3" id="KW-0802">TPR repeat</keyword>
<dbReference type="PROSITE" id="PS50005">
    <property type="entry name" value="TPR"/>
    <property type="match status" value="2"/>
</dbReference>
<dbReference type="Gene3D" id="1.25.40.10">
    <property type="entry name" value="Tetratricopeptide repeat domain"/>
    <property type="match status" value="2"/>
</dbReference>
<dbReference type="PROSITE" id="PS50293">
    <property type="entry name" value="TPR_REGION"/>
    <property type="match status" value="1"/>
</dbReference>
<dbReference type="Proteomes" id="UP000214646">
    <property type="component" value="Unassembled WGS sequence"/>
</dbReference>
<dbReference type="Pfam" id="PF14559">
    <property type="entry name" value="TPR_19"/>
    <property type="match status" value="1"/>
</dbReference>
<name>A0A225E639_9BACT</name>
<accession>A0A225E639</accession>
<dbReference type="SUPFAM" id="SSF53756">
    <property type="entry name" value="UDP-Glycosyltransferase/glycogen phosphorylase"/>
    <property type="match status" value="1"/>
</dbReference>
<dbReference type="RefSeq" id="WP_088252364.1">
    <property type="nucleotide sequence ID" value="NZ_NIDE01000001.1"/>
</dbReference>
<sequence length="592" mass="65721">MNQATGGADELNLTELPMPAGTPDPSSEAELLTQFAELALAAGRADLAGEYLRRAACAAQPGNSENPEQLHATAIQFLNQQRFAEAEQTILRAIRLRPRESVWHDHLGVILARQNRLPEAEATFRLAARLDPANTGVVRNVIQACLDQRKYPEAEAAVRAALDREPRNDEFRVQLVTILLEQRKSDDARALLDNLFAAKRFQPAFWDKLGVSFGSAGLFPEAERCLREATRHPAASATSYGNLAAALGKMNRWSEAEVAARQATRLDPKLAMGWGNLGNALRDLGRLDEAERVIREAIRLDPKAPDPLGNLGLALAMNGRVREGLEWYDRSLALRPDAGEVRFNRAIALLSLGEYEKGWAEYEWRWRTDQMKTHQRKYPAPHWDGKQPLAKKTILVHSEQGIGDTFQFIRLTSELAAQGAFVVFASPPEIADLVKTCPGVGQVCALNEAPARLDFHAALMSLPYILKLRAESIPNRAPYLTPPQEAVARWRNRLAGIPGRKVGIVWQGNPKHIGDRWRSIPLTRFAPLASIPGVTIVSLQKGSGPSNSLRPVSRFSTWPPRSARTSATRPDWSRISTWFWQSTRPSFISPAR</sequence>
<dbReference type="InterPro" id="IPR052346">
    <property type="entry name" value="O-mannosyl-transferase_TMTC"/>
</dbReference>
<organism evidence="5 6">
    <name type="scientific">Fimbriiglobus ruber</name>
    <dbReference type="NCBI Taxonomy" id="1908690"/>
    <lineage>
        <taxon>Bacteria</taxon>
        <taxon>Pseudomonadati</taxon>
        <taxon>Planctomycetota</taxon>
        <taxon>Planctomycetia</taxon>
        <taxon>Gemmatales</taxon>
        <taxon>Gemmataceae</taxon>
        <taxon>Fimbriiglobus</taxon>
    </lineage>
</organism>
<gene>
    <name evidence="5" type="ORF">FRUB_00933</name>
</gene>
<comment type="caution">
    <text evidence="5">The sequence shown here is derived from an EMBL/GenBank/DDBJ whole genome shotgun (WGS) entry which is preliminary data.</text>
</comment>
<evidence type="ECO:0000256" key="3">
    <source>
        <dbReference type="PROSITE-ProRule" id="PRU00339"/>
    </source>
</evidence>
<feature type="repeat" description="TPR" evidence="3">
    <location>
        <begin position="271"/>
        <end position="304"/>
    </location>
</feature>
<protein>
    <submittedName>
        <fullName evidence="5">TPR repeat protein</fullName>
    </submittedName>
</protein>
<dbReference type="InterPro" id="IPR011990">
    <property type="entry name" value="TPR-like_helical_dom_sf"/>
</dbReference>